<dbReference type="InterPro" id="IPR032710">
    <property type="entry name" value="NTF2-like_dom_sf"/>
</dbReference>
<dbReference type="InterPro" id="IPR037401">
    <property type="entry name" value="SnoaL-like"/>
</dbReference>
<dbReference type="STRING" id="1225564.AA309_30315"/>
<proteinExistence type="predicted"/>
<organism evidence="2 3">
    <name type="scientific">Microvirga vignae</name>
    <dbReference type="NCBI Taxonomy" id="1225564"/>
    <lineage>
        <taxon>Bacteria</taxon>
        <taxon>Pseudomonadati</taxon>
        <taxon>Pseudomonadota</taxon>
        <taxon>Alphaproteobacteria</taxon>
        <taxon>Hyphomicrobiales</taxon>
        <taxon>Methylobacteriaceae</taxon>
        <taxon>Microvirga</taxon>
    </lineage>
</organism>
<gene>
    <name evidence="2" type="ORF">AA309_30315</name>
</gene>
<evidence type="ECO:0000259" key="1">
    <source>
        <dbReference type="Pfam" id="PF12680"/>
    </source>
</evidence>
<accession>A0A0H1R3C2</accession>
<name>A0A0H1R3C2_9HYPH</name>
<feature type="domain" description="SnoaL-like" evidence="1">
    <location>
        <begin position="10"/>
        <end position="109"/>
    </location>
</feature>
<evidence type="ECO:0000313" key="2">
    <source>
        <dbReference type="EMBL" id="KLK89623.1"/>
    </source>
</evidence>
<dbReference type="SUPFAM" id="SSF54427">
    <property type="entry name" value="NTF2-like"/>
    <property type="match status" value="1"/>
</dbReference>
<dbReference type="AlphaFoldDB" id="A0A0H1R3C2"/>
<keyword evidence="3" id="KW-1185">Reference proteome</keyword>
<dbReference type="PATRIC" id="fig|1225564.3.peg.830"/>
<sequence>MTDAASIANHYIALWNEIDPQRRRALMADLWNETGTYLDPLMQGRGHDQIEALIAGVHGQFPGFRFALLGRPDGYGNQVRFSWQLGPKGSDGPIKGTDFVTLENGRLASVVGFLDQVPAAA</sequence>
<dbReference type="Gene3D" id="3.10.450.50">
    <property type="match status" value="1"/>
</dbReference>
<protein>
    <submittedName>
        <fullName evidence="2">Polyketide cyclase</fullName>
    </submittedName>
</protein>
<evidence type="ECO:0000313" key="3">
    <source>
        <dbReference type="Proteomes" id="UP000035489"/>
    </source>
</evidence>
<reference evidence="2 3" key="1">
    <citation type="submission" date="2015-05" db="EMBL/GenBank/DDBJ databases">
        <title>Draft genome sequence of Microvirga vignae strain BR3299, a novel nitrogen fixing bacteria isolated from Brazil semi-aired region.</title>
        <authorList>
            <person name="Zilli J.E."/>
            <person name="Passos S.R."/>
            <person name="Leite J."/>
            <person name="Baldani J.I."/>
            <person name="Xavier G.R."/>
            <person name="Rumjaneck N.G."/>
            <person name="Simoes-Araujo J.L."/>
        </authorList>
    </citation>
    <scope>NUCLEOTIDE SEQUENCE [LARGE SCALE GENOMIC DNA]</scope>
    <source>
        <strain evidence="2 3">BR3299</strain>
    </source>
</reference>
<dbReference type="Pfam" id="PF12680">
    <property type="entry name" value="SnoaL_2"/>
    <property type="match status" value="1"/>
</dbReference>
<dbReference type="Proteomes" id="UP000035489">
    <property type="component" value="Unassembled WGS sequence"/>
</dbReference>
<dbReference type="RefSeq" id="WP_047192757.1">
    <property type="nucleotide sequence ID" value="NZ_LCYG01000132.1"/>
</dbReference>
<dbReference type="EMBL" id="LCYG01000132">
    <property type="protein sequence ID" value="KLK89623.1"/>
    <property type="molecule type" value="Genomic_DNA"/>
</dbReference>
<comment type="caution">
    <text evidence="2">The sequence shown here is derived from an EMBL/GenBank/DDBJ whole genome shotgun (WGS) entry which is preliminary data.</text>
</comment>
<dbReference type="OrthoDB" id="9808719at2"/>